<evidence type="ECO:0000256" key="8">
    <source>
        <dbReference type="ARBA" id="ARBA00023277"/>
    </source>
</evidence>
<dbReference type="PANTHER" id="PTHR10584:SF166">
    <property type="entry name" value="RIBOKINASE"/>
    <property type="match status" value="1"/>
</dbReference>
<dbReference type="GO" id="GO:0046872">
    <property type="term" value="F:metal ion binding"/>
    <property type="evidence" value="ECO:0007669"/>
    <property type="project" value="UniProtKB-KW"/>
</dbReference>
<proteinExistence type="inferred from homology"/>
<feature type="binding site" evidence="9">
    <location>
        <begin position="37"/>
        <end position="41"/>
    </location>
    <ligand>
        <name>substrate</name>
    </ligand>
</feature>
<keyword evidence="3 9" id="KW-0547">Nucleotide-binding</keyword>
<dbReference type="HAMAP" id="MF_01987">
    <property type="entry name" value="Ribokinase"/>
    <property type="match status" value="1"/>
</dbReference>
<dbReference type="SUPFAM" id="SSF53613">
    <property type="entry name" value="Ribokinase-like"/>
    <property type="match status" value="1"/>
</dbReference>
<dbReference type="PANTHER" id="PTHR10584">
    <property type="entry name" value="SUGAR KINASE"/>
    <property type="match status" value="1"/>
</dbReference>
<keyword evidence="7 9" id="KW-0630">Potassium</keyword>
<evidence type="ECO:0000256" key="9">
    <source>
        <dbReference type="HAMAP-Rule" id="MF_01987"/>
    </source>
</evidence>
<evidence type="ECO:0000256" key="4">
    <source>
        <dbReference type="ARBA" id="ARBA00022777"/>
    </source>
</evidence>
<comment type="function">
    <text evidence="9">Catalyzes the phosphorylation of ribose at O-5 in a reaction requiring ATP and magnesium. The resulting D-ribose-5-phosphate can then be used either for sythesis of nucleotides, histidine, and tryptophan, or as a component of the pentose phosphate pathway.</text>
</comment>
<feature type="binding site" evidence="9">
    <location>
        <position position="284"/>
    </location>
    <ligand>
        <name>K(+)</name>
        <dbReference type="ChEBI" id="CHEBI:29103"/>
    </ligand>
</feature>
<evidence type="ECO:0000313" key="11">
    <source>
        <dbReference type="EMBL" id="MCX5569744.1"/>
    </source>
</evidence>
<comment type="cofactor">
    <cofactor evidence="9">
        <name>Mg(2+)</name>
        <dbReference type="ChEBI" id="CHEBI:18420"/>
    </cofactor>
    <text evidence="9">Requires a divalent cation, most likely magnesium in vivo, as an electrophilic catalyst to aid phosphoryl group transfer. It is the chelate of the metal and the nucleotide that is the actual substrate.</text>
</comment>
<gene>
    <name evidence="9" type="primary">rbsK</name>
    <name evidence="11" type="ORF">OSH07_11125</name>
</gene>
<dbReference type="InterPro" id="IPR002139">
    <property type="entry name" value="Ribo/fructo_kinase"/>
</dbReference>
<evidence type="ECO:0000256" key="5">
    <source>
        <dbReference type="ARBA" id="ARBA00022840"/>
    </source>
</evidence>
<comment type="pathway">
    <text evidence="9">Carbohydrate metabolism; D-ribose degradation; D-ribose 5-phosphate from beta-D-ribopyranose: step 2/2.</text>
</comment>
<comment type="subcellular location">
    <subcellularLocation>
        <location evidence="9">Cytoplasm</location>
    </subcellularLocation>
</comment>
<keyword evidence="8 9" id="KW-0119">Carbohydrate metabolism</keyword>
<feature type="binding site" evidence="9">
    <location>
        <position position="135"/>
    </location>
    <ligand>
        <name>substrate</name>
    </ligand>
</feature>
<dbReference type="InterPro" id="IPR011877">
    <property type="entry name" value="Ribokinase"/>
</dbReference>
<comment type="subunit">
    <text evidence="9">Homodimer.</text>
</comment>
<comment type="caution">
    <text evidence="11">The sequence shown here is derived from an EMBL/GenBank/DDBJ whole genome shotgun (WGS) entry which is preliminary data.</text>
</comment>
<keyword evidence="12" id="KW-1185">Reference proteome</keyword>
<feature type="binding site" evidence="9">
    <location>
        <position position="279"/>
    </location>
    <ligand>
        <name>K(+)</name>
        <dbReference type="ChEBI" id="CHEBI:29103"/>
    </ligand>
</feature>
<sequence>MITVFGSINIDLVSRTARLPRPGETVPGSEYQLIPGGKGANQALAARRAGANVRMIGAVGNDDMAATALAELDAGGVDLTGVQRRGNTTGMAVITVDDHAENTIVLSPGANAKLSADDIAPGSVGVGDTLLLQMEVPFEQTLAAARLAKAAGARVVLSIAPFLPVEREAFADIDMILVNETEAGDLARHLGLSPGSTGAETVSRLAGELKRTVIATLGPDGAVAATTEADTISVPALKVVPVDTTGAGDTFCGVLAALLDEGADLATAMRRAAVAGSLACAKPGAQPSFPLREAIELSLIDDPAFP</sequence>
<evidence type="ECO:0000256" key="1">
    <source>
        <dbReference type="ARBA" id="ARBA00022679"/>
    </source>
</evidence>
<dbReference type="GO" id="GO:0005524">
    <property type="term" value="F:ATP binding"/>
    <property type="evidence" value="ECO:0007669"/>
    <property type="project" value="UniProtKB-UniRule"/>
</dbReference>
<keyword evidence="6 9" id="KW-0460">Magnesium</keyword>
<comment type="catalytic activity">
    <reaction evidence="9">
        <text>D-ribose + ATP = D-ribose 5-phosphate + ADP + H(+)</text>
        <dbReference type="Rhea" id="RHEA:13697"/>
        <dbReference type="ChEBI" id="CHEBI:15378"/>
        <dbReference type="ChEBI" id="CHEBI:30616"/>
        <dbReference type="ChEBI" id="CHEBI:47013"/>
        <dbReference type="ChEBI" id="CHEBI:78346"/>
        <dbReference type="ChEBI" id="CHEBI:456216"/>
        <dbReference type="EC" id="2.7.1.15"/>
    </reaction>
</comment>
<reference evidence="11" key="1">
    <citation type="submission" date="2022-11" db="EMBL/GenBank/DDBJ databases">
        <title>Biodiversity and phylogenetic relationships of bacteria.</title>
        <authorList>
            <person name="Machado R.A.R."/>
            <person name="Bhat A."/>
            <person name="Loulou A."/>
            <person name="Kallel S."/>
        </authorList>
    </citation>
    <scope>NUCLEOTIDE SEQUENCE</scope>
    <source>
        <strain evidence="11">K-TC2</strain>
    </source>
</reference>
<accession>A0A9X3E1L6</accession>
<evidence type="ECO:0000256" key="3">
    <source>
        <dbReference type="ARBA" id="ARBA00022741"/>
    </source>
</evidence>
<feature type="active site" description="Proton acceptor" evidence="9">
    <location>
        <position position="249"/>
    </location>
</feature>
<evidence type="ECO:0000259" key="10">
    <source>
        <dbReference type="Pfam" id="PF00294"/>
    </source>
</evidence>
<evidence type="ECO:0000256" key="7">
    <source>
        <dbReference type="ARBA" id="ARBA00022958"/>
    </source>
</evidence>
<keyword evidence="2 9" id="KW-0479">Metal-binding</keyword>
<evidence type="ECO:0000313" key="12">
    <source>
        <dbReference type="Proteomes" id="UP001144805"/>
    </source>
</evidence>
<protein>
    <recommendedName>
        <fullName evidence="9">Ribokinase</fullName>
        <shortName evidence="9">RK</shortName>
        <ecNumber evidence="9">2.7.1.15</ecNumber>
    </recommendedName>
</protein>
<feature type="binding site" evidence="9">
    <location>
        <position position="288"/>
    </location>
    <ligand>
        <name>K(+)</name>
        <dbReference type="ChEBI" id="CHEBI:29103"/>
    </ligand>
</feature>
<dbReference type="InterPro" id="IPR029056">
    <property type="entry name" value="Ribokinase-like"/>
</dbReference>
<dbReference type="RefSeq" id="WP_266338718.1">
    <property type="nucleotide sequence ID" value="NZ_JAPKNK010000004.1"/>
</dbReference>
<dbReference type="InterPro" id="IPR011611">
    <property type="entry name" value="PfkB_dom"/>
</dbReference>
<dbReference type="AlphaFoldDB" id="A0A9X3E1L6"/>
<keyword evidence="1 9" id="KW-0808">Transferase</keyword>
<name>A0A9X3E1L6_9HYPH</name>
<feature type="binding site" evidence="9">
    <location>
        <begin position="216"/>
        <end position="221"/>
    </location>
    <ligand>
        <name>ATP</name>
        <dbReference type="ChEBI" id="CHEBI:30616"/>
    </ligand>
</feature>
<dbReference type="GO" id="GO:0004747">
    <property type="term" value="F:ribokinase activity"/>
    <property type="evidence" value="ECO:0007669"/>
    <property type="project" value="UniProtKB-UniRule"/>
</dbReference>
<keyword evidence="9" id="KW-0963">Cytoplasm</keyword>
<comment type="similarity">
    <text evidence="9">Belongs to the carbohydrate kinase PfkB family. Ribokinase subfamily.</text>
</comment>
<keyword evidence="4 9" id="KW-0418">Kinase</keyword>
<dbReference type="GO" id="GO:0005829">
    <property type="term" value="C:cytosol"/>
    <property type="evidence" value="ECO:0007669"/>
    <property type="project" value="TreeGrafter"/>
</dbReference>
<feature type="binding site" evidence="9">
    <location>
        <position position="282"/>
    </location>
    <ligand>
        <name>K(+)</name>
        <dbReference type="ChEBI" id="CHEBI:29103"/>
    </ligand>
</feature>
<dbReference type="Pfam" id="PF00294">
    <property type="entry name" value="PfkB"/>
    <property type="match status" value="1"/>
</dbReference>
<feature type="domain" description="Carbohydrate kinase PfkB" evidence="10">
    <location>
        <begin position="2"/>
        <end position="290"/>
    </location>
</feature>
<dbReference type="Gene3D" id="3.40.1190.20">
    <property type="match status" value="1"/>
</dbReference>
<dbReference type="CDD" id="cd01174">
    <property type="entry name" value="ribokinase"/>
    <property type="match status" value="1"/>
</dbReference>
<evidence type="ECO:0000256" key="2">
    <source>
        <dbReference type="ARBA" id="ARBA00022723"/>
    </source>
</evidence>
<feature type="binding site" evidence="9">
    <location>
        <position position="249"/>
    </location>
    <ligand>
        <name>substrate</name>
    </ligand>
</feature>
<dbReference type="Proteomes" id="UP001144805">
    <property type="component" value="Unassembled WGS sequence"/>
</dbReference>
<feature type="binding site" evidence="9">
    <location>
        <position position="179"/>
    </location>
    <ligand>
        <name>ATP</name>
        <dbReference type="ChEBI" id="CHEBI:30616"/>
    </ligand>
</feature>
<keyword evidence="5 9" id="KW-0067">ATP-binding</keyword>
<dbReference type="PRINTS" id="PR00990">
    <property type="entry name" value="RIBOKINASE"/>
</dbReference>
<dbReference type="GO" id="GO:0019303">
    <property type="term" value="P:D-ribose catabolic process"/>
    <property type="evidence" value="ECO:0007669"/>
    <property type="project" value="UniProtKB-UniRule"/>
</dbReference>
<dbReference type="EMBL" id="JAPKNK010000004">
    <property type="protein sequence ID" value="MCX5569744.1"/>
    <property type="molecule type" value="Genomic_DNA"/>
</dbReference>
<comment type="caution">
    <text evidence="9">Lacks conserved residue(s) required for the propagation of feature annotation.</text>
</comment>
<comment type="activity regulation">
    <text evidence="9">Activated by a monovalent cation that binds near, but not in, the active site. The most likely occupant of the site in vivo is potassium. Ion binding induces a conformational change that may alter substrate affinity.</text>
</comment>
<feature type="binding site" evidence="9">
    <location>
        <begin position="9"/>
        <end position="11"/>
    </location>
    <ligand>
        <name>substrate</name>
    </ligand>
</feature>
<feature type="binding site" evidence="9">
    <location>
        <position position="243"/>
    </location>
    <ligand>
        <name>K(+)</name>
        <dbReference type="ChEBI" id="CHEBI:29103"/>
    </ligand>
</feature>
<dbReference type="EC" id="2.7.1.15" evidence="9"/>
<evidence type="ECO:0000256" key="6">
    <source>
        <dbReference type="ARBA" id="ARBA00022842"/>
    </source>
</evidence>
<feature type="binding site" evidence="9">
    <location>
        <position position="245"/>
    </location>
    <ligand>
        <name>K(+)</name>
        <dbReference type="ChEBI" id="CHEBI:29103"/>
    </ligand>
</feature>
<organism evidence="11 12">
    <name type="scientific">Kaistia nematophila</name>
    <dbReference type="NCBI Taxonomy" id="2994654"/>
    <lineage>
        <taxon>Bacteria</taxon>
        <taxon>Pseudomonadati</taxon>
        <taxon>Pseudomonadota</taxon>
        <taxon>Alphaproteobacteria</taxon>
        <taxon>Hyphomicrobiales</taxon>
        <taxon>Kaistiaceae</taxon>
        <taxon>Kaistia</taxon>
    </lineage>
</organism>
<feature type="binding site" evidence="9">
    <location>
        <begin position="248"/>
        <end position="249"/>
    </location>
    <ligand>
        <name>ATP</name>
        <dbReference type="ChEBI" id="CHEBI:30616"/>
    </ligand>
</feature>